<dbReference type="EMBL" id="CP000359">
    <property type="protein sequence ID" value="ABF45750.1"/>
    <property type="molecule type" value="Genomic_DNA"/>
</dbReference>
<dbReference type="Pfam" id="PF09557">
    <property type="entry name" value="DUF2382"/>
    <property type="match status" value="1"/>
</dbReference>
<dbReference type="eggNOG" id="COG3861">
    <property type="taxonomic scope" value="Bacteria"/>
</dbReference>
<evidence type="ECO:0000313" key="4">
    <source>
        <dbReference type="Proteomes" id="UP000002431"/>
    </source>
</evidence>
<proteinExistence type="predicted"/>
<evidence type="ECO:0000313" key="3">
    <source>
        <dbReference type="EMBL" id="ABF45750.1"/>
    </source>
</evidence>
<dbReference type="InterPro" id="IPR052967">
    <property type="entry name" value="Stress_Response_Assoc"/>
</dbReference>
<organism evidence="3 4">
    <name type="scientific">Deinococcus geothermalis (strain DSM 11300 / CIP 105573 / AG-3a)</name>
    <dbReference type="NCBI Taxonomy" id="319795"/>
    <lineage>
        <taxon>Bacteria</taxon>
        <taxon>Thermotogati</taxon>
        <taxon>Deinococcota</taxon>
        <taxon>Deinococci</taxon>
        <taxon>Deinococcales</taxon>
        <taxon>Deinococcaceae</taxon>
        <taxon>Deinococcus</taxon>
    </lineage>
</organism>
<evidence type="ECO:0000256" key="1">
    <source>
        <dbReference type="SAM" id="MobiDB-lite"/>
    </source>
</evidence>
<dbReference type="Proteomes" id="UP000002431">
    <property type="component" value="Chromosome"/>
</dbReference>
<feature type="region of interest" description="Disordered" evidence="1">
    <location>
        <begin position="1"/>
        <end position="21"/>
    </location>
</feature>
<protein>
    <recommendedName>
        <fullName evidence="2">DUF2382 domain-containing protein</fullName>
    </recommendedName>
</protein>
<dbReference type="RefSeq" id="WP_011530584.1">
    <property type="nucleotide sequence ID" value="NC_008025.1"/>
</dbReference>
<sequence>MDEWERAGQAGQQDTATDERREVVGQLVLHEERAEVEVLRERTGSVQIRRVVTERQETVPITLVSERLEITVTDGGGRVVMNGEALEPGRTYTIELSEERVQIHKEVYPLQEVTIVKQRETVTHTEQVTLRREELDVQRLDVRAPDLSSSSDDSQR</sequence>
<dbReference type="InterPro" id="IPR019060">
    <property type="entry name" value="DUF2382"/>
</dbReference>
<evidence type="ECO:0000259" key="2">
    <source>
        <dbReference type="Pfam" id="PF09557"/>
    </source>
</evidence>
<feature type="domain" description="DUF2382" evidence="2">
    <location>
        <begin position="27"/>
        <end position="137"/>
    </location>
</feature>
<gene>
    <name evidence="3" type="ordered locus">Dgeo_1455</name>
</gene>
<dbReference type="PANTHER" id="PTHR38463">
    <property type="entry name" value="STRESS RESPONSE PROTEIN YSNF"/>
    <property type="match status" value="1"/>
</dbReference>
<keyword evidence="4" id="KW-1185">Reference proteome</keyword>
<dbReference type="PANTHER" id="PTHR38463:SF1">
    <property type="entry name" value="STRESS RESPONSE PROTEIN YSNF"/>
    <property type="match status" value="1"/>
</dbReference>
<dbReference type="HOGENOM" id="CLU_1640983_0_0_0"/>
<name>Q1IYD4_DEIGD</name>
<reference evidence="3" key="1">
    <citation type="submission" date="2006-04" db="EMBL/GenBank/DDBJ databases">
        <title>Complete sequence of chromosome of Deinococcus geothermalis DSM 11300.</title>
        <authorList>
            <consortium name="US DOE Joint Genome Institute"/>
            <person name="Copeland A."/>
            <person name="Lucas S."/>
            <person name="Lapidus A."/>
            <person name="Barry K."/>
            <person name="Detter J.C."/>
            <person name="Glavina del Rio T."/>
            <person name="Hammon N."/>
            <person name="Israni S."/>
            <person name="Dalin E."/>
            <person name="Tice H."/>
            <person name="Pitluck S."/>
            <person name="Brettin T."/>
            <person name="Bruce D."/>
            <person name="Han C."/>
            <person name="Tapia R."/>
            <person name="Saunders E."/>
            <person name="Gilna P."/>
            <person name="Schmutz J."/>
            <person name="Larimer F."/>
            <person name="Land M."/>
            <person name="Hauser L."/>
            <person name="Kyrpides N."/>
            <person name="Kim E."/>
            <person name="Daly M.J."/>
            <person name="Fredrickson J.K."/>
            <person name="Makarova K.S."/>
            <person name="Gaidamakova E.K."/>
            <person name="Zhai M."/>
            <person name="Richardson P."/>
        </authorList>
    </citation>
    <scope>NUCLEOTIDE SEQUENCE</scope>
    <source>
        <strain evidence="3">DSM 11300</strain>
    </source>
</reference>
<accession>Q1IYD4</accession>
<dbReference type="KEGG" id="dge:Dgeo_1455"/>
<dbReference type="AlphaFoldDB" id="Q1IYD4"/>
<dbReference type="STRING" id="319795.Dgeo_1455"/>